<dbReference type="RefSeq" id="XP_013341048.1">
    <property type="nucleotide sequence ID" value="XM_013485594.1"/>
</dbReference>
<feature type="region of interest" description="Disordered" evidence="1">
    <location>
        <begin position="60"/>
        <end position="91"/>
    </location>
</feature>
<dbReference type="EMBL" id="KL584770">
    <property type="protein sequence ID" value="KEQ92449.1"/>
    <property type="molecule type" value="Genomic_DNA"/>
</dbReference>
<feature type="compositionally biased region" description="Basic residues" evidence="1">
    <location>
        <begin position="82"/>
        <end position="91"/>
    </location>
</feature>
<proteinExistence type="predicted"/>
<dbReference type="AlphaFoldDB" id="A0A074Y8W8"/>
<accession>A0A074Y8W8</accession>
<reference evidence="2 3" key="1">
    <citation type="journal article" date="2014" name="BMC Genomics">
        <title>Genome sequencing of four Aureobasidium pullulans varieties: biotechnological potential, stress tolerance, and description of new species.</title>
        <authorList>
            <person name="Gostin Ar C."/>
            <person name="Ohm R.A."/>
            <person name="Kogej T."/>
            <person name="Sonjak S."/>
            <person name="Turk M."/>
            <person name="Zajc J."/>
            <person name="Zalar P."/>
            <person name="Grube M."/>
            <person name="Sun H."/>
            <person name="Han J."/>
            <person name="Sharma A."/>
            <person name="Chiniquy J."/>
            <person name="Ngan C.Y."/>
            <person name="Lipzen A."/>
            <person name="Barry K."/>
            <person name="Grigoriev I.V."/>
            <person name="Gunde-Cimerman N."/>
        </authorList>
    </citation>
    <scope>NUCLEOTIDE SEQUENCE [LARGE SCALE GENOMIC DNA]</scope>
    <source>
        <strain evidence="2 3">EXF-2481</strain>
    </source>
</reference>
<dbReference type="Proteomes" id="UP000030641">
    <property type="component" value="Unassembled WGS sequence"/>
</dbReference>
<feature type="compositionally biased region" description="Polar residues" evidence="1">
    <location>
        <begin position="72"/>
        <end position="81"/>
    </location>
</feature>
<dbReference type="GeneID" id="25367004"/>
<evidence type="ECO:0000313" key="2">
    <source>
        <dbReference type="EMBL" id="KEQ92449.1"/>
    </source>
</evidence>
<organism evidence="2 3">
    <name type="scientific">Aureobasidium subglaciale (strain EXF-2481)</name>
    <name type="common">Aureobasidium pullulans var. subglaciale</name>
    <dbReference type="NCBI Taxonomy" id="1043005"/>
    <lineage>
        <taxon>Eukaryota</taxon>
        <taxon>Fungi</taxon>
        <taxon>Dikarya</taxon>
        <taxon>Ascomycota</taxon>
        <taxon>Pezizomycotina</taxon>
        <taxon>Dothideomycetes</taxon>
        <taxon>Dothideomycetidae</taxon>
        <taxon>Dothideales</taxon>
        <taxon>Saccotheciaceae</taxon>
        <taxon>Aureobasidium</taxon>
    </lineage>
</organism>
<dbReference type="InParanoid" id="A0A074Y8W8"/>
<evidence type="ECO:0000313" key="3">
    <source>
        <dbReference type="Proteomes" id="UP000030641"/>
    </source>
</evidence>
<dbReference type="OrthoDB" id="10534979at2759"/>
<gene>
    <name evidence="2" type="ORF">AUEXF2481DRAFT_419203</name>
</gene>
<sequence length="91" mass="10170">MMKAGGLSTMLSSCADPSLVEGIVMMGKVRFEGILLRWKARAKLTWLTWLHLPAVNKVRDSNNRCKAPPHQLPSTTSSSSLYRHHSIKPQL</sequence>
<evidence type="ECO:0000256" key="1">
    <source>
        <dbReference type="SAM" id="MobiDB-lite"/>
    </source>
</evidence>
<keyword evidence="3" id="KW-1185">Reference proteome</keyword>
<protein>
    <submittedName>
        <fullName evidence="2">Uncharacterized protein</fullName>
    </submittedName>
</protein>
<dbReference type="HOGENOM" id="CLU_2426662_0_0_1"/>
<name>A0A074Y8W8_AURSE</name>